<dbReference type="PANTHER" id="PTHR46863:SF2">
    <property type="entry name" value="LYSM DOMAIN RECEPTOR-LIKE KINASE 3"/>
    <property type="match status" value="1"/>
</dbReference>
<dbReference type="GO" id="GO:0005524">
    <property type="term" value="F:ATP binding"/>
    <property type="evidence" value="ECO:0007669"/>
    <property type="project" value="InterPro"/>
</dbReference>
<dbReference type="InterPro" id="IPR001245">
    <property type="entry name" value="Ser-Thr/Tyr_kinase_cat_dom"/>
</dbReference>
<protein>
    <recommendedName>
        <fullName evidence="2">Protein kinase domain-containing protein</fullName>
    </recommendedName>
</protein>
<dbReference type="GO" id="GO:0004672">
    <property type="term" value="F:protein kinase activity"/>
    <property type="evidence" value="ECO:0007669"/>
    <property type="project" value="InterPro"/>
</dbReference>
<dbReference type="AlphaFoldDB" id="A0AA88WGX9"/>
<dbReference type="PROSITE" id="PS50011">
    <property type="entry name" value="PROTEIN_KINASE_DOM"/>
    <property type="match status" value="1"/>
</dbReference>
<feature type="region of interest" description="Disordered" evidence="1">
    <location>
        <begin position="1"/>
        <end position="44"/>
    </location>
</feature>
<evidence type="ECO:0000256" key="1">
    <source>
        <dbReference type="SAM" id="MobiDB-lite"/>
    </source>
</evidence>
<name>A0AA88WGX9_9ASTE</name>
<keyword evidence="4" id="KW-1185">Reference proteome</keyword>
<dbReference type="PANTHER" id="PTHR46863">
    <property type="entry name" value="OS09G0572100 PROTEIN"/>
    <property type="match status" value="1"/>
</dbReference>
<dbReference type="EMBL" id="JAVXUP010000481">
    <property type="protein sequence ID" value="KAK3026902.1"/>
    <property type="molecule type" value="Genomic_DNA"/>
</dbReference>
<gene>
    <name evidence="3" type="ORF">RJ639_041371</name>
</gene>
<sequence>MRSNVVDPTSQITTTTPKSSRKSSKTTANRSPPSDPSTSANYATATATTTGSSYTYNYNKDSWKSSVSSRASLSSLRDSLQENAHVYAFSEIASATNKFVAKRHHSSSSSASCRCCIRDADVIIFQRKLRRQIDTSELQEKLSLICKSHYSSIIKLKGASTSGSYIYLVYDYIHGANLSDCLRNPRNPNFTVLSNWMSRIQIATDMAHGLDYIHNSTGLNMSFVHNHVKSTSIIVTDVNFSAKICHFGTAELCGEMVENDKRSSSRDFKRSNSKLMRVEGTRGYMSPEYQLSGVGTKKSDVYAFGVVVLELLTGEEPLKYVFNGESGGYVRVSVVETARAAVGGGGGGGVRRWMDKRLKDSYPAEAVEKLVEVGLECVEEDPEKRPDMGRVVGRVSKLYLESRSWVEKMGVPTDFTVSLAPR</sequence>
<evidence type="ECO:0000313" key="4">
    <source>
        <dbReference type="Proteomes" id="UP001188597"/>
    </source>
</evidence>
<dbReference type="Proteomes" id="UP001188597">
    <property type="component" value="Unassembled WGS sequence"/>
</dbReference>
<feature type="domain" description="Protein kinase" evidence="2">
    <location>
        <begin position="86"/>
        <end position="400"/>
    </location>
</feature>
<comment type="caution">
    <text evidence="3">The sequence shown here is derived from an EMBL/GenBank/DDBJ whole genome shotgun (WGS) entry which is preliminary data.</text>
</comment>
<dbReference type="InterPro" id="IPR011009">
    <property type="entry name" value="Kinase-like_dom_sf"/>
</dbReference>
<evidence type="ECO:0000313" key="3">
    <source>
        <dbReference type="EMBL" id="KAK3026902.1"/>
    </source>
</evidence>
<dbReference type="Pfam" id="PF07714">
    <property type="entry name" value="PK_Tyr_Ser-Thr"/>
    <property type="match status" value="1"/>
</dbReference>
<evidence type="ECO:0000259" key="2">
    <source>
        <dbReference type="PROSITE" id="PS50011"/>
    </source>
</evidence>
<organism evidence="3 4">
    <name type="scientific">Escallonia herrerae</name>
    <dbReference type="NCBI Taxonomy" id="1293975"/>
    <lineage>
        <taxon>Eukaryota</taxon>
        <taxon>Viridiplantae</taxon>
        <taxon>Streptophyta</taxon>
        <taxon>Embryophyta</taxon>
        <taxon>Tracheophyta</taxon>
        <taxon>Spermatophyta</taxon>
        <taxon>Magnoliopsida</taxon>
        <taxon>eudicotyledons</taxon>
        <taxon>Gunneridae</taxon>
        <taxon>Pentapetalae</taxon>
        <taxon>asterids</taxon>
        <taxon>campanulids</taxon>
        <taxon>Escalloniales</taxon>
        <taxon>Escalloniaceae</taxon>
        <taxon>Escallonia</taxon>
    </lineage>
</organism>
<dbReference type="Gene3D" id="1.10.510.10">
    <property type="entry name" value="Transferase(Phosphotransferase) domain 1"/>
    <property type="match status" value="1"/>
</dbReference>
<reference evidence="3" key="1">
    <citation type="submission" date="2022-12" db="EMBL/GenBank/DDBJ databases">
        <title>Draft genome assemblies for two species of Escallonia (Escalloniales).</title>
        <authorList>
            <person name="Chanderbali A."/>
            <person name="Dervinis C."/>
            <person name="Anghel I."/>
            <person name="Soltis D."/>
            <person name="Soltis P."/>
            <person name="Zapata F."/>
        </authorList>
    </citation>
    <scope>NUCLEOTIDE SEQUENCE</scope>
    <source>
        <strain evidence="3">UCBG64.0493</strain>
        <tissue evidence="3">Leaf</tissue>
    </source>
</reference>
<dbReference type="InterPro" id="IPR000719">
    <property type="entry name" value="Prot_kinase_dom"/>
</dbReference>
<feature type="compositionally biased region" description="Polar residues" evidence="1">
    <location>
        <begin position="1"/>
        <end position="12"/>
    </location>
</feature>
<dbReference type="SUPFAM" id="SSF56112">
    <property type="entry name" value="Protein kinase-like (PK-like)"/>
    <property type="match status" value="1"/>
</dbReference>
<accession>A0AA88WGX9</accession>
<proteinExistence type="predicted"/>